<dbReference type="InterPro" id="IPR000843">
    <property type="entry name" value="HTH_LacI"/>
</dbReference>
<keyword evidence="3" id="KW-0804">Transcription</keyword>
<dbReference type="InterPro" id="IPR025997">
    <property type="entry name" value="SBP_2_dom"/>
</dbReference>
<dbReference type="GO" id="GO:0003700">
    <property type="term" value="F:DNA-binding transcription factor activity"/>
    <property type="evidence" value="ECO:0007669"/>
    <property type="project" value="TreeGrafter"/>
</dbReference>
<dbReference type="GO" id="GO:0000976">
    <property type="term" value="F:transcription cis-regulatory region binding"/>
    <property type="evidence" value="ECO:0007669"/>
    <property type="project" value="TreeGrafter"/>
</dbReference>
<dbReference type="CDD" id="cd01392">
    <property type="entry name" value="HTH_LacI"/>
    <property type="match status" value="1"/>
</dbReference>
<dbReference type="Gene3D" id="3.40.50.2300">
    <property type="match status" value="2"/>
</dbReference>
<dbReference type="Proteomes" id="UP000712157">
    <property type="component" value="Unassembled WGS sequence"/>
</dbReference>
<proteinExistence type="predicted"/>
<dbReference type="PROSITE" id="PS50932">
    <property type="entry name" value="HTH_LACI_2"/>
    <property type="match status" value="1"/>
</dbReference>
<accession>A0A949K7X2</accession>
<dbReference type="AlphaFoldDB" id="A0A949K7X2"/>
<dbReference type="RefSeq" id="WP_238722530.1">
    <property type="nucleotide sequence ID" value="NZ_JAHQCW010000032.1"/>
</dbReference>
<dbReference type="EMBL" id="JAHQCW010000032">
    <property type="protein sequence ID" value="MBU9738298.1"/>
    <property type="molecule type" value="Genomic_DNA"/>
</dbReference>
<feature type="domain" description="HTH lacI-type" evidence="4">
    <location>
        <begin position="5"/>
        <end position="59"/>
    </location>
</feature>
<keyword evidence="6" id="KW-1185">Reference proteome</keyword>
<sequence>MQKKVTIYDVAKQLGISTATVNRAMNDKASVSEKTRKLVMETAQEMGYRPSKTAASLKRNPKRIAVLLPDTVYGYLAEVERGIRRASDDLADYSVYCEMFKVTAEETRPFIDKLYELAEQEFDGIIILPPSNESEVSGVVKELREKTDLIFATVTSDLEGSDRLFSIQNNGRMAGKMAAELLGMLADREKPVVMVTGQLTSQVHRNTVEGFREGSESFGLKFSGVYEHHDNLREAYDLAKVLVDQYPDLGGIYFGTANSVAFCKRLQELGYAGKISIVASDVFPDIAALMRERVIKATIFQNPFLQGRLAVRYLYEYMAEGRQFENDVILLDPQIVLRSNLPLYSDILEQMKDDYIL</sequence>
<evidence type="ECO:0000313" key="6">
    <source>
        <dbReference type="Proteomes" id="UP000712157"/>
    </source>
</evidence>
<dbReference type="Pfam" id="PF13407">
    <property type="entry name" value="Peripla_BP_4"/>
    <property type="match status" value="1"/>
</dbReference>
<dbReference type="Gene3D" id="1.10.260.40">
    <property type="entry name" value="lambda repressor-like DNA-binding domains"/>
    <property type="match status" value="1"/>
</dbReference>
<evidence type="ECO:0000259" key="4">
    <source>
        <dbReference type="PROSITE" id="PS50932"/>
    </source>
</evidence>
<dbReference type="PANTHER" id="PTHR30146">
    <property type="entry name" value="LACI-RELATED TRANSCRIPTIONAL REPRESSOR"/>
    <property type="match status" value="1"/>
</dbReference>
<keyword evidence="1" id="KW-0805">Transcription regulation</keyword>
<evidence type="ECO:0000256" key="3">
    <source>
        <dbReference type="ARBA" id="ARBA00023163"/>
    </source>
</evidence>
<dbReference type="SUPFAM" id="SSF47413">
    <property type="entry name" value="lambda repressor-like DNA-binding domains"/>
    <property type="match status" value="1"/>
</dbReference>
<organism evidence="5 6">
    <name type="scientific">Diplocloster agilis</name>
    <dbReference type="NCBI Taxonomy" id="2850323"/>
    <lineage>
        <taxon>Bacteria</taxon>
        <taxon>Bacillati</taxon>
        <taxon>Bacillota</taxon>
        <taxon>Clostridia</taxon>
        <taxon>Lachnospirales</taxon>
        <taxon>Lachnospiraceae</taxon>
        <taxon>Diplocloster</taxon>
    </lineage>
</organism>
<dbReference type="InterPro" id="IPR028082">
    <property type="entry name" value="Peripla_BP_I"/>
</dbReference>
<protein>
    <submittedName>
        <fullName evidence="5">LacI family transcriptional regulator</fullName>
    </submittedName>
</protein>
<evidence type="ECO:0000256" key="1">
    <source>
        <dbReference type="ARBA" id="ARBA00023015"/>
    </source>
</evidence>
<gene>
    <name evidence="5" type="ORF">KTH89_17275</name>
</gene>
<dbReference type="InterPro" id="IPR010982">
    <property type="entry name" value="Lambda_DNA-bd_dom_sf"/>
</dbReference>
<dbReference type="CDD" id="cd06307">
    <property type="entry name" value="PBP1_sugar_binding"/>
    <property type="match status" value="1"/>
</dbReference>
<comment type="caution">
    <text evidence="5">The sequence shown here is derived from an EMBL/GenBank/DDBJ whole genome shotgun (WGS) entry which is preliminary data.</text>
</comment>
<keyword evidence="2" id="KW-0238">DNA-binding</keyword>
<dbReference type="SMART" id="SM00354">
    <property type="entry name" value="HTH_LACI"/>
    <property type="match status" value="1"/>
</dbReference>
<evidence type="ECO:0000313" key="5">
    <source>
        <dbReference type="EMBL" id="MBU9738298.1"/>
    </source>
</evidence>
<evidence type="ECO:0000256" key="2">
    <source>
        <dbReference type="ARBA" id="ARBA00023125"/>
    </source>
</evidence>
<reference evidence="5" key="1">
    <citation type="submission" date="2021-06" db="EMBL/GenBank/DDBJ databases">
        <title>Description of novel taxa of the family Lachnospiraceae.</title>
        <authorList>
            <person name="Chaplin A.V."/>
            <person name="Sokolova S.R."/>
            <person name="Pikina A.P."/>
            <person name="Korzhanova M."/>
            <person name="Belova V."/>
            <person name="Korostin D."/>
            <person name="Efimov B.A."/>
        </authorList>
    </citation>
    <scope>NUCLEOTIDE SEQUENCE</scope>
    <source>
        <strain evidence="5">ASD5720</strain>
    </source>
</reference>
<dbReference type="SUPFAM" id="SSF53822">
    <property type="entry name" value="Periplasmic binding protein-like I"/>
    <property type="match status" value="1"/>
</dbReference>
<dbReference type="PANTHER" id="PTHR30146:SF152">
    <property type="entry name" value="TRANSCRIPTIONAL REGULATORY PROTEIN"/>
    <property type="match status" value="1"/>
</dbReference>
<dbReference type="Pfam" id="PF00356">
    <property type="entry name" value="LacI"/>
    <property type="match status" value="1"/>
</dbReference>
<name>A0A949K7X2_9FIRM</name>